<dbReference type="PROSITE" id="PS50835">
    <property type="entry name" value="IG_LIKE"/>
    <property type="match status" value="4"/>
</dbReference>
<keyword evidence="4" id="KW-0325">Glycoprotein</keyword>
<feature type="domain" description="Ig-like" evidence="8">
    <location>
        <begin position="111"/>
        <end position="206"/>
    </location>
</feature>
<dbReference type="InterPro" id="IPR051275">
    <property type="entry name" value="Cell_adhesion_signaling"/>
</dbReference>
<dbReference type="GO" id="GO:0005886">
    <property type="term" value="C:plasma membrane"/>
    <property type="evidence" value="ECO:0007669"/>
    <property type="project" value="TreeGrafter"/>
</dbReference>
<feature type="domain" description="Ig-like" evidence="8">
    <location>
        <begin position="298"/>
        <end position="380"/>
    </location>
</feature>
<dbReference type="InterPro" id="IPR007110">
    <property type="entry name" value="Ig-like_dom"/>
</dbReference>
<feature type="transmembrane region" description="Helical" evidence="6">
    <location>
        <begin position="390"/>
        <end position="411"/>
    </location>
</feature>
<organism evidence="9 10">
    <name type="scientific">Conger conger</name>
    <name type="common">Conger eel</name>
    <name type="synonym">Muraena conger</name>
    <dbReference type="NCBI Taxonomy" id="82655"/>
    <lineage>
        <taxon>Eukaryota</taxon>
        <taxon>Metazoa</taxon>
        <taxon>Chordata</taxon>
        <taxon>Craniata</taxon>
        <taxon>Vertebrata</taxon>
        <taxon>Euteleostomi</taxon>
        <taxon>Actinopterygii</taxon>
        <taxon>Neopterygii</taxon>
        <taxon>Teleostei</taxon>
        <taxon>Anguilliformes</taxon>
        <taxon>Congridae</taxon>
        <taxon>Conger</taxon>
    </lineage>
</organism>
<evidence type="ECO:0000256" key="1">
    <source>
        <dbReference type="ARBA" id="ARBA00004479"/>
    </source>
</evidence>
<sequence length="432" mass="47428">MSLRMLWMFVLPAAYCLDVYLETKEVTAEIGRKLVLKCGVLEPCEELGFRWGPKGDRPFPNYSERNLSPTESELTIDPVTTDHKGKIECKVFCKGKLSNNKVAQVKVYSFPADPVVSGNDRLRYGEQSDLTCLVRGLYLGDKLKIEWLQGKEVLKVESEFPEEDAAPALSSVYSYTPRLGDGKTNITCRASVPVNQQTRHTTANLTVHSPPRITTVTVSPSGEVQEGQNVSVSCRAVSSPPARFVLTREGGGEERVSQDGTFWIPQVKLQDAGLYQLNVSNQLGHVTKQLTLNVTAPPRITTVTVSPSGEVQEGQNVSVSCRAVSSPPARFVLTREGGGEERVSQDGTFWIPQVKLQDAGLYQLNVSNQLGHVTKQLTLNVTGRYEASTLLIKVLVPAIGGVAMVTTGAMVTMRHLRKMKAYELTKDTLSML</sequence>
<dbReference type="GO" id="GO:0098609">
    <property type="term" value="P:cell-cell adhesion"/>
    <property type="evidence" value="ECO:0007669"/>
    <property type="project" value="TreeGrafter"/>
</dbReference>
<evidence type="ECO:0000313" key="10">
    <source>
        <dbReference type="Proteomes" id="UP001152803"/>
    </source>
</evidence>
<dbReference type="AlphaFoldDB" id="A0A9Q1I0E9"/>
<gene>
    <name evidence="9" type="ORF">COCON_G00086380</name>
</gene>
<dbReference type="GO" id="GO:0005911">
    <property type="term" value="C:cell-cell junction"/>
    <property type="evidence" value="ECO:0007669"/>
    <property type="project" value="TreeGrafter"/>
</dbReference>
<evidence type="ECO:0000256" key="7">
    <source>
        <dbReference type="SAM" id="SignalP"/>
    </source>
</evidence>
<name>A0A9Q1I0E9_CONCO</name>
<keyword evidence="6" id="KW-1133">Transmembrane helix</keyword>
<comment type="caution">
    <text evidence="9">The sequence shown here is derived from an EMBL/GenBank/DDBJ whole genome shotgun (WGS) entry which is preliminary data.</text>
</comment>
<protein>
    <recommendedName>
        <fullName evidence="8">Ig-like domain-containing protein</fullName>
    </recommendedName>
</protein>
<evidence type="ECO:0000256" key="2">
    <source>
        <dbReference type="ARBA" id="ARBA00023136"/>
    </source>
</evidence>
<comment type="subcellular location">
    <subcellularLocation>
        <location evidence="1">Membrane</location>
        <topology evidence="1">Single-pass type I membrane protein</topology>
    </subcellularLocation>
</comment>
<dbReference type="Gene3D" id="2.60.40.10">
    <property type="entry name" value="Immunoglobulins"/>
    <property type="match status" value="4"/>
</dbReference>
<dbReference type="InterPro" id="IPR003598">
    <property type="entry name" value="Ig_sub2"/>
</dbReference>
<dbReference type="InterPro" id="IPR003599">
    <property type="entry name" value="Ig_sub"/>
</dbReference>
<keyword evidence="2 6" id="KW-0472">Membrane</keyword>
<reference evidence="9" key="1">
    <citation type="journal article" date="2023" name="Science">
        <title>Genome structures resolve the early diversification of teleost fishes.</title>
        <authorList>
            <person name="Parey E."/>
            <person name="Louis A."/>
            <person name="Montfort J."/>
            <person name="Bouchez O."/>
            <person name="Roques C."/>
            <person name="Iampietro C."/>
            <person name="Lluch J."/>
            <person name="Castinel A."/>
            <person name="Donnadieu C."/>
            <person name="Desvignes T."/>
            <person name="Floi Bucao C."/>
            <person name="Jouanno E."/>
            <person name="Wen M."/>
            <person name="Mejri S."/>
            <person name="Dirks R."/>
            <person name="Jansen H."/>
            <person name="Henkel C."/>
            <person name="Chen W.J."/>
            <person name="Zahm M."/>
            <person name="Cabau C."/>
            <person name="Klopp C."/>
            <person name="Thompson A.W."/>
            <person name="Robinson-Rechavi M."/>
            <person name="Braasch I."/>
            <person name="Lecointre G."/>
            <person name="Bobe J."/>
            <person name="Postlethwait J.H."/>
            <person name="Berthelot C."/>
            <person name="Roest Crollius H."/>
            <person name="Guiguen Y."/>
        </authorList>
    </citation>
    <scope>NUCLEOTIDE SEQUENCE</scope>
    <source>
        <strain evidence="9">Concon-B</strain>
    </source>
</reference>
<keyword evidence="3" id="KW-1015">Disulfide bond</keyword>
<dbReference type="PANTHER" id="PTHR11640:SF31">
    <property type="entry name" value="IRREGULAR CHIASM C-ROUGHEST PROTEIN-RELATED"/>
    <property type="match status" value="1"/>
</dbReference>
<dbReference type="SMART" id="SM00408">
    <property type="entry name" value="IGc2"/>
    <property type="match status" value="2"/>
</dbReference>
<proteinExistence type="predicted"/>
<keyword evidence="5" id="KW-0393">Immunoglobulin domain</keyword>
<dbReference type="OrthoDB" id="10045578at2759"/>
<dbReference type="SMART" id="SM00409">
    <property type="entry name" value="IG"/>
    <property type="match status" value="3"/>
</dbReference>
<feature type="chain" id="PRO_5040202372" description="Ig-like domain-containing protein" evidence="7">
    <location>
        <begin position="17"/>
        <end position="432"/>
    </location>
</feature>
<evidence type="ECO:0000313" key="9">
    <source>
        <dbReference type="EMBL" id="KAJ8274013.1"/>
    </source>
</evidence>
<dbReference type="InterPro" id="IPR036179">
    <property type="entry name" value="Ig-like_dom_sf"/>
</dbReference>
<accession>A0A9Q1I0E9</accession>
<dbReference type="Proteomes" id="UP001152803">
    <property type="component" value="Unassembled WGS sequence"/>
</dbReference>
<dbReference type="PANTHER" id="PTHR11640">
    <property type="entry name" value="NEPHRIN"/>
    <property type="match status" value="1"/>
</dbReference>
<keyword evidence="6" id="KW-0812">Transmembrane</keyword>
<evidence type="ECO:0000256" key="4">
    <source>
        <dbReference type="ARBA" id="ARBA00023180"/>
    </source>
</evidence>
<dbReference type="GO" id="GO:0050839">
    <property type="term" value="F:cell adhesion molecule binding"/>
    <property type="evidence" value="ECO:0007669"/>
    <property type="project" value="TreeGrafter"/>
</dbReference>
<keyword evidence="7" id="KW-0732">Signal</keyword>
<dbReference type="EMBL" id="JAFJMO010000006">
    <property type="protein sequence ID" value="KAJ8274013.1"/>
    <property type="molecule type" value="Genomic_DNA"/>
</dbReference>
<feature type="signal peptide" evidence="7">
    <location>
        <begin position="1"/>
        <end position="16"/>
    </location>
</feature>
<evidence type="ECO:0000256" key="5">
    <source>
        <dbReference type="ARBA" id="ARBA00023319"/>
    </source>
</evidence>
<dbReference type="SUPFAM" id="SSF48726">
    <property type="entry name" value="Immunoglobulin"/>
    <property type="match status" value="4"/>
</dbReference>
<evidence type="ECO:0000259" key="8">
    <source>
        <dbReference type="PROSITE" id="PS50835"/>
    </source>
</evidence>
<evidence type="ECO:0000256" key="3">
    <source>
        <dbReference type="ARBA" id="ARBA00023157"/>
    </source>
</evidence>
<feature type="domain" description="Ig-like" evidence="8">
    <location>
        <begin position="211"/>
        <end position="293"/>
    </location>
</feature>
<evidence type="ECO:0000256" key="6">
    <source>
        <dbReference type="SAM" id="Phobius"/>
    </source>
</evidence>
<keyword evidence="10" id="KW-1185">Reference proteome</keyword>
<dbReference type="Pfam" id="PF13927">
    <property type="entry name" value="Ig_3"/>
    <property type="match status" value="2"/>
</dbReference>
<feature type="domain" description="Ig-like" evidence="8">
    <location>
        <begin position="12"/>
        <end position="91"/>
    </location>
</feature>
<dbReference type="InterPro" id="IPR013783">
    <property type="entry name" value="Ig-like_fold"/>
</dbReference>